<dbReference type="InterPro" id="IPR046350">
    <property type="entry name" value="Cystatin_sf"/>
</dbReference>
<dbReference type="InterPro" id="IPR041401">
    <property type="entry name" value="TseB-like_dom"/>
</dbReference>
<dbReference type="Gene3D" id="3.10.450.40">
    <property type="match status" value="2"/>
</dbReference>
<dbReference type="OrthoDB" id="2678417at2"/>
<gene>
    <name evidence="2" type="ORF">CBW46_005760</name>
</gene>
<sequence>MKIRIAAAAVVITSLLLFFSIRFVNSVQEDEWKIQRTAVLTAYEKTILTKVNKVERFVGEKPYTVIQGEDKIGHKMIVWVGEDSLHTQMASEGLAVENVEPLVLARQPGAEVLRSTPGILNGMFVWEVFYNVSSEESGDDRYYYDYYNFKDGSHIDTYRLSIQ</sequence>
<dbReference type="RefSeq" id="WP_089199049.1">
    <property type="nucleotide sequence ID" value="NZ_NHRJ02000002.1"/>
</dbReference>
<dbReference type="EMBL" id="NHRJ02000002">
    <property type="protein sequence ID" value="PZE21907.1"/>
    <property type="molecule type" value="Genomic_DNA"/>
</dbReference>
<evidence type="ECO:0000313" key="3">
    <source>
        <dbReference type="Proteomes" id="UP000214746"/>
    </source>
</evidence>
<name>A0A2W1NBT8_PAEXE</name>
<accession>A0A2W1NBT8</accession>
<dbReference type="Proteomes" id="UP000214746">
    <property type="component" value="Unassembled WGS sequence"/>
</dbReference>
<evidence type="ECO:0000313" key="2">
    <source>
        <dbReference type="EMBL" id="PZE21907.1"/>
    </source>
</evidence>
<keyword evidence="3" id="KW-1185">Reference proteome</keyword>
<reference evidence="2" key="1">
    <citation type="submission" date="2018-06" db="EMBL/GenBank/DDBJ databases">
        <title>Paenibacillus xerothermodurans sp. nov. an extremely dry heat resistant spore forming bacterium isolated from the soil of Cape Canaveral, Florida.</title>
        <authorList>
            <person name="Seuylemezian A."/>
            <person name="Kaur N."/>
            <person name="Patil P."/>
            <person name="Patil P."/>
            <person name="Mayilraj S."/>
            <person name="Vaishampayan P."/>
        </authorList>
    </citation>
    <scope>NUCLEOTIDE SEQUENCE [LARGE SCALE GENOMIC DNA]</scope>
    <source>
        <strain evidence="2">ATCC 27380</strain>
    </source>
</reference>
<dbReference type="Pfam" id="PF17881">
    <property type="entry name" value="TseB"/>
    <property type="match status" value="1"/>
</dbReference>
<evidence type="ECO:0000259" key="1">
    <source>
        <dbReference type="Pfam" id="PF17881"/>
    </source>
</evidence>
<feature type="domain" description="Cell wall elongation regulator TseB-like" evidence="1">
    <location>
        <begin position="38"/>
        <end position="80"/>
    </location>
</feature>
<organism evidence="2 3">
    <name type="scientific">Paenibacillus xerothermodurans</name>
    <dbReference type="NCBI Taxonomy" id="1977292"/>
    <lineage>
        <taxon>Bacteria</taxon>
        <taxon>Bacillati</taxon>
        <taxon>Bacillota</taxon>
        <taxon>Bacilli</taxon>
        <taxon>Bacillales</taxon>
        <taxon>Paenibacillaceae</taxon>
        <taxon>Paenibacillus</taxon>
    </lineage>
</organism>
<dbReference type="AlphaFoldDB" id="A0A2W1NBT8"/>
<comment type="caution">
    <text evidence="2">The sequence shown here is derived from an EMBL/GenBank/DDBJ whole genome shotgun (WGS) entry which is preliminary data.</text>
</comment>
<protein>
    <recommendedName>
        <fullName evidence="1">Cell wall elongation regulator TseB-like domain-containing protein</fullName>
    </recommendedName>
</protein>
<dbReference type="SUPFAM" id="SSF54403">
    <property type="entry name" value="Cystatin/monellin"/>
    <property type="match status" value="2"/>
</dbReference>
<proteinExistence type="predicted"/>